<dbReference type="SUPFAM" id="SSF46689">
    <property type="entry name" value="Homeodomain-like"/>
    <property type="match status" value="1"/>
</dbReference>
<evidence type="ECO:0000256" key="5">
    <source>
        <dbReference type="ARBA" id="ARBA00023242"/>
    </source>
</evidence>
<dbReference type="PROSITE" id="PS50090">
    <property type="entry name" value="MYB_LIKE"/>
    <property type="match status" value="1"/>
</dbReference>
<gene>
    <name evidence="10" type="ORF">MUK42_07882</name>
</gene>
<evidence type="ECO:0000313" key="10">
    <source>
        <dbReference type="EMBL" id="URD74616.1"/>
    </source>
</evidence>
<dbReference type="Pfam" id="PF00249">
    <property type="entry name" value="Myb_DNA-binding"/>
    <property type="match status" value="1"/>
</dbReference>
<organism evidence="10 11">
    <name type="scientific">Musa troglodytarum</name>
    <name type="common">fe'i banana</name>
    <dbReference type="NCBI Taxonomy" id="320322"/>
    <lineage>
        <taxon>Eukaryota</taxon>
        <taxon>Viridiplantae</taxon>
        <taxon>Streptophyta</taxon>
        <taxon>Embryophyta</taxon>
        <taxon>Tracheophyta</taxon>
        <taxon>Spermatophyta</taxon>
        <taxon>Magnoliopsida</taxon>
        <taxon>Liliopsida</taxon>
        <taxon>Zingiberales</taxon>
        <taxon>Musaceae</taxon>
        <taxon>Musa</taxon>
    </lineage>
</organism>
<keyword evidence="5" id="KW-0539">Nucleus</keyword>
<feature type="compositionally biased region" description="Basic and acidic residues" evidence="6">
    <location>
        <begin position="705"/>
        <end position="717"/>
    </location>
</feature>
<dbReference type="PROSITE" id="PS51293">
    <property type="entry name" value="SANT"/>
    <property type="match status" value="1"/>
</dbReference>
<feature type="compositionally biased region" description="Polar residues" evidence="6">
    <location>
        <begin position="549"/>
        <end position="560"/>
    </location>
</feature>
<keyword evidence="11" id="KW-1185">Reference proteome</keyword>
<feature type="domain" description="Myb-like" evidence="7">
    <location>
        <begin position="20"/>
        <end position="70"/>
    </location>
</feature>
<dbReference type="PANTHER" id="PTHR12802">
    <property type="entry name" value="SWI/SNF COMPLEX-RELATED"/>
    <property type="match status" value="1"/>
</dbReference>
<feature type="region of interest" description="Disordered" evidence="6">
    <location>
        <begin position="248"/>
        <end position="317"/>
    </location>
</feature>
<evidence type="ECO:0000256" key="4">
    <source>
        <dbReference type="ARBA" id="ARBA00023163"/>
    </source>
</evidence>
<dbReference type="GO" id="GO:0010468">
    <property type="term" value="P:regulation of gene expression"/>
    <property type="evidence" value="ECO:0007669"/>
    <property type="project" value="UniProtKB-ARBA"/>
</dbReference>
<evidence type="ECO:0000256" key="2">
    <source>
        <dbReference type="ARBA" id="ARBA00023015"/>
    </source>
</evidence>
<dbReference type="PANTHER" id="PTHR12802:SF177">
    <property type="entry name" value="PROTEIN CCA1"/>
    <property type="match status" value="1"/>
</dbReference>
<dbReference type="PROSITE" id="PS51294">
    <property type="entry name" value="HTH_MYB"/>
    <property type="match status" value="1"/>
</dbReference>
<feature type="compositionally biased region" description="Basic and acidic residues" evidence="6">
    <location>
        <begin position="536"/>
        <end position="548"/>
    </location>
</feature>
<feature type="region of interest" description="Disordered" evidence="6">
    <location>
        <begin position="81"/>
        <end position="126"/>
    </location>
</feature>
<feature type="compositionally biased region" description="Basic and acidic residues" evidence="6">
    <location>
        <begin position="505"/>
        <end position="527"/>
    </location>
</feature>
<feature type="region of interest" description="Disordered" evidence="6">
    <location>
        <begin position="705"/>
        <end position="728"/>
    </location>
</feature>
<protein>
    <submittedName>
        <fullName evidence="10">Myb-like DNA-binding domain</fullName>
    </submittedName>
</protein>
<dbReference type="Proteomes" id="UP001055439">
    <property type="component" value="Chromosome 1"/>
</dbReference>
<dbReference type="GO" id="GO:0005634">
    <property type="term" value="C:nucleus"/>
    <property type="evidence" value="ECO:0007669"/>
    <property type="project" value="UniProtKB-SubCell"/>
</dbReference>
<dbReference type="GO" id="GO:0003677">
    <property type="term" value="F:DNA binding"/>
    <property type="evidence" value="ECO:0007669"/>
    <property type="project" value="UniProtKB-KW"/>
</dbReference>
<accession>A0A9E7ECX9</accession>
<dbReference type="NCBIfam" id="TIGR01557">
    <property type="entry name" value="myb_SHAQKYF"/>
    <property type="match status" value="1"/>
</dbReference>
<dbReference type="AlphaFoldDB" id="A0A9E7ECX9"/>
<evidence type="ECO:0000259" key="7">
    <source>
        <dbReference type="PROSITE" id="PS50090"/>
    </source>
</evidence>
<evidence type="ECO:0000256" key="6">
    <source>
        <dbReference type="SAM" id="MobiDB-lite"/>
    </source>
</evidence>
<evidence type="ECO:0000259" key="9">
    <source>
        <dbReference type="PROSITE" id="PS51294"/>
    </source>
</evidence>
<dbReference type="InterPro" id="IPR009057">
    <property type="entry name" value="Homeodomain-like_sf"/>
</dbReference>
<keyword evidence="4" id="KW-0804">Transcription</keyword>
<dbReference type="OrthoDB" id="118550at2759"/>
<dbReference type="SMART" id="SM00717">
    <property type="entry name" value="SANT"/>
    <property type="match status" value="1"/>
</dbReference>
<dbReference type="InterPro" id="IPR006447">
    <property type="entry name" value="Myb_dom_plants"/>
</dbReference>
<dbReference type="CDD" id="cd00167">
    <property type="entry name" value="SANT"/>
    <property type="match status" value="1"/>
</dbReference>
<keyword evidence="3 10" id="KW-0238">DNA-binding</keyword>
<reference evidence="10" key="1">
    <citation type="submission" date="2022-05" db="EMBL/GenBank/DDBJ databases">
        <title>The Musa troglodytarum L. genome provides insights into the mechanism of non-climacteric behaviour and enrichment of carotenoids.</title>
        <authorList>
            <person name="Wang J."/>
        </authorList>
    </citation>
    <scope>NUCLEOTIDE SEQUENCE</scope>
    <source>
        <tissue evidence="10">Leaf</tissue>
    </source>
</reference>
<keyword evidence="2" id="KW-0805">Transcription regulation</keyword>
<evidence type="ECO:0000256" key="3">
    <source>
        <dbReference type="ARBA" id="ARBA00023125"/>
    </source>
</evidence>
<sequence length="728" mass="79714">MEENSSGDEMVVVKTRKPYTITKQREKWTEEEHDRFLEALKLYGRAWQRIEEHIGTKTSVQIRSHAQKFFTKLEKEALEKGIPAGQSHDIDIPPPRPKRKPSCPYPRKSSTCRLTPGETINGKSSKSMSLLGANKVVDIKSGAPQEKFTATRKLQNEEISEASRSEVLNVFQDALSASISSVNKSSWNHSKYMEILPPDEKADDKIASSKFSAPHEVAKELKKNGKAFIEHETEGVQGNCTTPHLNLAPEKGESASKLHGLTSKDSVKGDQTRPRHTMGRNGARNMHTEDSDGQDPTSVTGQVEGHANDISSMNPEASATPVQNISRVNSMHHPFPAFTPFTHFHSSQDAYRSFLNISSTFSSFILSTLLQNPAVNAAARLAASSCPSAEAEASLQSTPVFVGGEGHVNPTPGLEAIAAVTVAAAAAWWGAHGLLPWFPPAAFAFSPTDTAAIPSADTAQLHRHGCTLEQPLAEDQQLGKQNLYEDLKPLRHSPESMSLSLSLSDSHDSGGGKNSSELKDSKSDKLEPLVASGFDDSDKPRNEKKQDRSSCGSNTPSSSEVETDNAGKLEKVYDVAKEAYFNSYAACETNQCRFRSSGNMNESWKEVSEDGRLAFQELFKREVLPQSFPPPRDEAAATTMKKGGTSKLLVDLNKSICSATDFDHLLHGHTKKEVCIRSKDSMTHGKLKVHQTGFKPYKRCSVEAKENRAAAEEDNGKKKMRLQGEAST</sequence>
<feature type="domain" description="SANT" evidence="8">
    <location>
        <begin position="23"/>
        <end position="74"/>
    </location>
</feature>
<evidence type="ECO:0000256" key="1">
    <source>
        <dbReference type="ARBA" id="ARBA00004123"/>
    </source>
</evidence>
<dbReference type="InterPro" id="IPR001005">
    <property type="entry name" value="SANT/Myb"/>
</dbReference>
<evidence type="ECO:0000259" key="8">
    <source>
        <dbReference type="PROSITE" id="PS51293"/>
    </source>
</evidence>
<dbReference type="EMBL" id="CP097502">
    <property type="protein sequence ID" value="URD74616.1"/>
    <property type="molecule type" value="Genomic_DNA"/>
</dbReference>
<dbReference type="InterPro" id="IPR017930">
    <property type="entry name" value="Myb_dom"/>
</dbReference>
<proteinExistence type="predicted"/>
<dbReference type="InterPro" id="IPR017884">
    <property type="entry name" value="SANT_dom"/>
</dbReference>
<feature type="domain" description="HTH myb-type" evidence="9">
    <location>
        <begin position="20"/>
        <end position="74"/>
    </location>
</feature>
<dbReference type="FunFam" id="1.10.10.60:FF:000023">
    <property type="entry name" value="protein REVEILLE 6 isoform X1"/>
    <property type="match status" value="1"/>
</dbReference>
<feature type="region of interest" description="Disordered" evidence="6">
    <location>
        <begin position="494"/>
        <end position="565"/>
    </location>
</feature>
<comment type="subcellular location">
    <subcellularLocation>
        <location evidence="1">Nucleus</location>
    </subcellularLocation>
</comment>
<evidence type="ECO:0000313" key="11">
    <source>
        <dbReference type="Proteomes" id="UP001055439"/>
    </source>
</evidence>
<name>A0A9E7ECX9_9LILI</name>
<dbReference type="Gene3D" id="1.10.10.60">
    <property type="entry name" value="Homeodomain-like"/>
    <property type="match status" value="1"/>
</dbReference>